<comment type="catalytic activity">
    <reaction evidence="1">
        <text>Hydrolyzes the link between N-acetylmuramoyl residues and L-amino acid residues in certain cell-wall glycopeptides.</text>
        <dbReference type="EC" id="3.5.1.28"/>
    </reaction>
</comment>
<keyword evidence="3" id="KW-0378">Hydrolase</keyword>
<keyword evidence="6" id="KW-1185">Reference proteome</keyword>
<dbReference type="Pfam" id="PF01520">
    <property type="entry name" value="Amidase_3"/>
    <property type="match status" value="1"/>
</dbReference>
<dbReference type="AlphaFoldDB" id="A0A2W1N0N3"/>
<dbReference type="GO" id="GO:0030288">
    <property type="term" value="C:outer membrane-bounded periplasmic space"/>
    <property type="evidence" value="ECO:0007669"/>
    <property type="project" value="TreeGrafter"/>
</dbReference>
<evidence type="ECO:0000313" key="5">
    <source>
        <dbReference type="EMBL" id="PZE17090.1"/>
    </source>
</evidence>
<dbReference type="InterPro" id="IPR002508">
    <property type="entry name" value="MurNAc-LAA_cat"/>
</dbReference>
<dbReference type="EMBL" id="QKSB01000005">
    <property type="protein sequence ID" value="PZE17090.1"/>
    <property type="molecule type" value="Genomic_DNA"/>
</dbReference>
<sequence>MIRMLTSLLLLISFFSFGSNKENITILIDPGHGGKDPGHLSVAAVHLPEKDLNLLISQKIGHYLEHNLSNVTVIYTRTTDVYPSLDERVKMANDKGVDFMMSIHCNGSDNTEIIGTETHIHNFEAKESYRWALQIEKQFKSRAGRKSRGIKTGADIGHSLQILKFTKMPTVLIECGFLTNPGEAAYLNSKYGQEIIASAVFRATRAYLKASYPKINFSPVEATGPSFKVQIMSSIDPLETNIAEFKRLNYPIERVKINSTSMYKYKYFIGPFETKKLAKKAQKEVQNKGYTDAFIVHFE</sequence>
<dbReference type="GO" id="GO:0042834">
    <property type="term" value="F:peptidoglycan binding"/>
    <property type="evidence" value="ECO:0007669"/>
    <property type="project" value="InterPro"/>
</dbReference>
<dbReference type="SUPFAM" id="SSF53187">
    <property type="entry name" value="Zn-dependent exopeptidases"/>
    <property type="match status" value="1"/>
</dbReference>
<proteinExistence type="predicted"/>
<dbReference type="Proteomes" id="UP000249248">
    <property type="component" value="Unassembled WGS sequence"/>
</dbReference>
<dbReference type="Pfam" id="PF05036">
    <property type="entry name" value="SPOR"/>
    <property type="match status" value="1"/>
</dbReference>
<dbReference type="Gene3D" id="3.40.630.40">
    <property type="entry name" value="Zn-dependent exopeptidases"/>
    <property type="match status" value="1"/>
</dbReference>
<evidence type="ECO:0000256" key="1">
    <source>
        <dbReference type="ARBA" id="ARBA00001561"/>
    </source>
</evidence>
<protein>
    <recommendedName>
        <fullName evidence="2">N-acetylmuramoyl-L-alanine amidase</fullName>
        <ecNumber evidence="2">3.5.1.28</ecNumber>
    </recommendedName>
</protein>
<evidence type="ECO:0000259" key="4">
    <source>
        <dbReference type="SMART" id="SM00646"/>
    </source>
</evidence>
<accession>A0A2W1N0N3</accession>
<dbReference type="GO" id="GO:0009253">
    <property type="term" value="P:peptidoglycan catabolic process"/>
    <property type="evidence" value="ECO:0007669"/>
    <property type="project" value="InterPro"/>
</dbReference>
<evidence type="ECO:0000313" key="6">
    <source>
        <dbReference type="Proteomes" id="UP000249248"/>
    </source>
</evidence>
<dbReference type="InterPro" id="IPR050695">
    <property type="entry name" value="N-acetylmuramoyl_amidase_3"/>
</dbReference>
<dbReference type="RefSeq" id="WP_111063214.1">
    <property type="nucleotide sequence ID" value="NZ_JBHUCU010000032.1"/>
</dbReference>
<evidence type="ECO:0000256" key="2">
    <source>
        <dbReference type="ARBA" id="ARBA00011901"/>
    </source>
</evidence>
<dbReference type="PANTHER" id="PTHR30404:SF0">
    <property type="entry name" value="N-ACETYLMURAMOYL-L-ALANINE AMIDASE AMIC"/>
    <property type="match status" value="1"/>
</dbReference>
<dbReference type="SMART" id="SM00646">
    <property type="entry name" value="Ami_3"/>
    <property type="match status" value="1"/>
</dbReference>
<dbReference type="CDD" id="cd02696">
    <property type="entry name" value="MurNAc-LAA"/>
    <property type="match status" value="1"/>
</dbReference>
<organism evidence="5 6">
    <name type="scientific">Putridiphycobacter roseus</name>
    <dbReference type="NCBI Taxonomy" id="2219161"/>
    <lineage>
        <taxon>Bacteria</taxon>
        <taxon>Pseudomonadati</taxon>
        <taxon>Bacteroidota</taxon>
        <taxon>Flavobacteriia</taxon>
        <taxon>Flavobacteriales</taxon>
        <taxon>Crocinitomicaceae</taxon>
        <taxon>Putridiphycobacter</taxon>
    </lineage>
</organism>
<dbReference type="EC" id="3.5.1.28" evidence="2"/>
<gene>
    <name evidence="5" type="ORF">DNU06_10125</name>
</gene>
<dbReference type="OrthoDB" id="9806267at2"/>
<feature type="domain" description="MurNAc-LAA" evidence="4">
    <location>
        <begin position="89"/>
        <end position="205"/>
    </location>
</feature>
<reference evidence="5 6" key="1">
    <citation type="submission" date="2018-06" db="EMBL/GenBank/DDBJ databases">
        <title>The draft genome sequence of Crocinitomix sp. SM1701.</title>
        <authorList>
            <person name="Zhang X."/>
        </authorList>
    </citation>
    <scope>NUCLEOTIDE SEQUENCE [LARGE SCALE GENOMIC DNA]</scope>
    <source>
        <strain evidence="5 6">SM1701</strain>
    </source>
</reference>
<dbReference type="GO" id="GO:0008745">
    <property type="term" value="F:N-acetylmuramoyl-L-alanine amidase activity"/>
    <property type="evidence" value="ECO:0007669"/>
    <property type="project" value="UniProtKB-EC"/>
</dbReference>
<comment type="caution">
    <text evidence="5">The sequence shown here is derived from an EMBL/GenBank/DDBJ whole genome shotgun (WGS) entry which is preliminary data.</text>
</comment>
<name>A0A2W1N0N3_9FLAO</name>
<dbReference type="PANTHER" id="PTHR30404">
    <property type="entry name" value="N-ACETYLMURAMOYL-L-ALANINE AMIDASE"/>
    <property type="match status" value="1"/>
</dbReference>
<evidence type="ECO:0000256" key="3">
    <source>
        <dbReference type="ARBA" id="ARBA00022801"/>
    </source>
</evidence>
<dbReference type="InterPro" id="IPR007730">
    <property type="entry name" value="SPOR-like_dom"/>
</dbReference>